<sequence length="53" mass="6027">MYFCLSLSPSARKRCHSDPGFPGEESLEIFPDTNVNKHTTPLESHKLFGFPFL</sequence>
<name>A0A644U312_9ZZZZ</name>
<proteinExistence type="predicted"/>
<evidence type="ECO:0000313" key="1">
    <source>
        <dbReference type="EMBL" id="MPL72281.1"/>
    </source>
</evidence>
<dbReference type="EMBL" id="VSSQ01000065">
    <property type="protein sequence ID" value="MPL72281.1"/>
    <property type="molecule type" value="Genomic_DNA"/>
</dbReference>
<comment type="caution">
    <text evidence="1">The sequence shown here is derived from an EMBL/GenBank/DDBJ whole genome shotgun (WGS) entry which is preliminary data.</text>
</comment>
<dbReference type="AlphaFoldDB" id="A0A644U312"/>
<protein>
    <submittedName>
        <fullName evidence="1">Uncharacterized protein</fullName>
    </submittedName>
</protein>
<gene>
    <name evidence="1" type="ORF">SDC9_18063</name>
</gene>
<reference evidence="1" key="1">
    <citation type="submission" date="2019-08" db="EMBL/GenBank/DDBJ databases">
        <authorList>
            <person name="Kucharzyk K."/>
            <person name="Murdoch R.W."/>
            <person name="Higgins S."/>
            <person name="Loffler F."/>
        </authorList>
    </citation>
    <scope>NUCLEOTIDE SEQUENCE</scope>
</reference>
<accession>A0A644U312</accession>
<organism evidence="1">
    <name type="scientific">bioreactor metagenome</name>
    <dbReference type="NCBI Taxonomy" id="1076179"/>
    <lineage>
        <taxon>unclassified sequences</taxon>
        <taxon>metagenomes</taxon>
        <taxon>ecological metagenomes</taxon>
    </lineage>
</organism>